<comment type="caution">
    <text evidence="2">The sequence shown here is derived from an EMBL/GenBank/DDBJ whole genome shotgun (WGS) entry which is preliminary data.</text>
</comment>
<accession>A0A2C5WUI1</accession>
<organism evidence="2 3">
    <name type="scientific">Ceratocystis fimbriata CBS 114723</name>
    <dbReference type="NCBI Taxonomy" id="1035309"/>
    <lineage>
        <taxon>Eukaryota</taxon>
        <taxon>Fungi</taxon>
        <taxon>Dikarya</taxon>
        <taxon>Ascomycota</taxon>
        <taxon>Pezizomycotina</taxon>
        <taxon>Sordariomycetes</taxon>
        <taxon>Hypocreomycetidae</taxon>
        <taxon>Microascales</taxon>
        <taxon>Ceratocystidaceae</taxon>
        <taxon>Ceratocystis</taxon>
    </lineage>
</organism>
<feature type="signal peptide" evidence="1">
    <location>
        <begin position="1"/>
        <end position="19"/>
    </location>
</feature>
<feature type="chain" id="PRO_5012699650" evidence="1">
    <location>
        <begin position="20"/>
        <end position="206"/>
    </location>
</feature>
<evidence type="ECO:0000313" key="2">
    <source>
        <dbReference type="EMBL" id="PHH49370.1"/>
    </source>
</evidence>
<name>A0A2C5WUI1_9PEZI</name>
<keyword evidence="3" id="KW-1185">Reference proteome</keyword>
<dbReference type="AlphaFoldDB" id="A0A2C5WUI1"/>
<proteinExistence type="predicted"/>
<keyword evidence="1" id="KW-0732">Signal</keyword>
<dbReference type="EMBL" id="APWK03000213">
    <property type="protein sequence ID" value="PHH49370.1"/>
    <property type="molecule type" value="Genomic_DNA"/>
</dbReference>
<protein>
    <submittedName>
        <fullName evidence="2">Uncharacterized protein</fullName>
    </submittedName>
</protein>
<evidence type="ECO:0000256" key="1">
    <source>
        <dbReference type="SAM" id="SignalP"/>
    </source>
</evidence>
<gene>
    <name evidence="2" type="ORF">CFIMG_007813RA00001</name>
</gene>
<evidence type="ECO:0000313" key="3">
    <source>
        <dbReference type="Proteomes" id="UP000222788"/>
    </source>
</evidence>
<reference evidence="2 3" key="1">
    <citation type="journal article" date="2013" name="Fungal Biol.">
        <title>Analysis of microsatellite markers in the genome of the plant pathogen Ceratocystis fimbriata.</title>
        <authorList>
            <person name="Simpson M.C."/>
            <person name="Wilken P.M."/>
            <person name="Coetzee M.P."/>
            <person name="Wingfield M.J."/>
            <person name="Wingfield B.D."/>
        </authorList>
    </citation>
    <scope>NUCLEOTIDE SEQUENCE [LARGE SCALE GENOMIC DNA]</scope>
    <source>
        <strain evidence="2 3">CBS 114723</strain>
    </source>
</reference>
<reference evidence="2 3" key="2">
    <citation type="journal article" date="2013" name="IMA Fungus">
        <title>IMA Genome-F 1: Ceratocystis fimbriata: Draft nuclear genome sequence for the plant pathogen, Ceratocystis fimbriata.</title>
        <authorList>
            <person name="Wilken P.M."/>
            <person name="Steenkamp E.T."/>
            <person name="Wingfield M.J."/>
            <person name="de Beer Z.W."/>
            <person name="Wingfield B.D."/>
        </authorList>
    </citation>
    <scope>NUCLEOTIDE SEQUENCE [LARGE SCALE GENOMIC DNA]</scope>
    <source>
        <strain evidence="2 3">CBS 114723</strain>
    </source>
</reference>
<sequence length="206" mass="23039">MHILSVLPLSFLLPIGANAGVLGYPGYPFDQPNNELCAAISDHASGPGELLNRFEVDQAEKTMTVYTISNSPESQNAYRPPTADDMVDACQKCGLELDSVNSVVFHNPMEPCVQLALKSYRDPRWDEVRGNEHINAIIIPDMVDDWHLFSQCTPFVSIQGMLANSFIEYISVVESENGCSLSYSIKPKKQDEEEAYEDMEYSEYES</sequence>
<dbReference type="Proteomes" id="UP000222788">
    <property type="component" value="Unassembled WGS sequence"/>
</dbReference>